<keyword evidence="2" id="KW-0812">Transmembrane</keyword>
<sequence length="67" mass="7192">MSTSFGLFTLLLLGLGAFVIVGGVATLIIVLVVRSNRKPEPHGYFQPPQQTRYDAPPDGPPAADNRN</sequence>
<name>A0A9D1YTF6_9MICO</name>
<evidence type="ECO:0000313" key="4">
    <source>
        <dbReference type="Proteomes" id="UP000824005"/>
    </source>
</evidence>
<dbReference type="AlphaFoldDB" id="A0A9D1YTF6"/>
<proteinExistence type="predicted"/>
<evidence type="ECO:0000256" key="2">
    <source>
        <dbReference type="SAM" id="Phobius"/>
    </source>
</evidence>
<dbReference type="EMBL" id="DXDC01000080">
    <property type="protein sequence ID" value="HIY65166.1"/>
    <property type="molecule type" value="Genomic_DNA"/>
</dbReference>
<keyword evidence="2" id="KW-0472">Membrane</keyword>
<accession>A0A9D1YTF6</accession>
<comment type="caution">
    <text evidence="3">The sequence shown here is derived from an EMBL/GenBank/DDBJ whole genome shotgun (WGS) entry which is preliminary data.</text>
</comment>
<protein>
    <submittedName>
        <fullName evidence="3">Uncharacterized protein</fullName>
    </submittedName>
</protein>
<evidence type="ECO:0000256" key="1">
    <source>
        <dbReference type="SAM" id="MobiDB-lite"/>
    </source>
</evidence>
<reference evidence="3" key="2">
    <citation type="submission" date="2021-04" db="EMBL/GenBank/DDBJ databases">
        <authorList>
            <person name="Gilroy R."/>
        </authorList>
    </citation>
    <scope>NUCLEOTIDE SEQUENCE</scope>
    <source>
        <strain evidence="3">ChiGjej1B1-98</strain>
    </source>
</reference>
<feature type="transmembrane region" description="Helical" evidence="2">
    <location>
        <begin position="6"/>
        <end position="33"/>
    </location>
</feature>
<evidence type="ECO:0000313" key="3">
    <source>
        <dbReference type="EMBL" id="HIY65166.1"/>
    </source>
</evidence>
<organism evidence="3 4">
    <name type="scientific">Candidatus Agrococcus pullicola</name>
    <dbReference type="NCBI Taxonomy" id="2838429"/>
    <lineage>
        <taxon>Bacteria</taxon>
        <taxon>Bacillati</taxon>
        <taxon>Actinomycetota</taxon>
        <taxon>Actinomycetes</taxon>
        <taxon>Micrococcales</taxon>
        <taxon>Microbacteriaceae</taxon>
        <taxon>Agrococcus</taxon>
    </lineage>
</organism>
<dbReference type="Proteomes" id="UP000824005">
    <property type="component" value="Unassembled WGS sequence"/>
</dbReference>
<keyword evidence="2" id="KW-1133">Transmembrane helix</keyword>
<gene>
    <name evidence="3" type="ORF">H9830_02685</name>
</gene>
<feature type="region of interest" description="Disordered" evidence="1">
    <location>
        <begin position="38"/>
        <end position="67"/>
    </location>
</feature>
<reference evidence="3" key="1">
    <citation type="journal article" date="2021" name="PeerJ">
        <title>Extensive microbial diversity within the chicken gut microbiome revealed by metagenomics and culture.</title>
        <authorList>
            <person name="Gilroy R."/>
            <person name="Ravi A."/>
            <person name="Getino M."/>
            <person name="Pursley I."/>
            <person name="Horton D.L."/>
            <person name="Alikhan N.F."/>
            <person name="Baker D."/>
            <person name="Gharbi K."/>
            <person name="Hall N."/>
            <person name="Watson M."/>
            <person name="Adriaenssens E.M."/>
            <person name="Foster-Nyarko E."/>
            <person name="Jarju S."/>
            <person name="Secka A."/>
            <person name="Antonio M."/>
            <person name="Oren A."/>
            <person name="Chaudhuri R.R."/>
            <person name="La Ragione R."/>
            <person name="Hildebrand F."/>
            <person name="Pallen M.J."/>
        </authorList>
    </citation>
    <scope>NUCLEOTIDE SEQUENCE</scope>
    <source>
        <strain evidence="3">ChiGjej1B1-98</strain>
    </source>
</reference>